<feature type="region of interest" description="Disordered" evidence="1">
    <location>
        <begin position="1"/>
        <end position="24"/>
    </location>
</feature>
<feature type="non-terminal residue" evidence="2">
    <location>
        <position position="1"/>
    </location>
</feature>
<dbReference type="AlphaFoldDB" id="A0A699XDU5"/>
<evidence type="ECO:0000256" key="1">
    <source>
        <dbReference type="SAM" id="MobiDB-lite"/>
    </source>
</evidence>
<dbReference type="EMBL" id="BKCJ011809277">
    <property type="protein sequence ID" value="GFD54714.1"/>
    <property type="molecule type" value="Genomic_DNA"/>
</dbReference>
<accession>A0A699XDU5</accession>
<proteinExistence type="predicted"/>
<reference evidence="2" key="1">
    <citation type="journal article" date="2019" name="Sci. Rep.">
        <title>Draft genome of Tanacetum cinerariifolium, the natural source of mosquito coil.</title>
        <authorList>
            <person name="Yamashiro T."/>
            <person name="Shiraishi A."/>
            <person name="Satake H."/>
            <person name="Nakayama K."/>
        </authorList>
    </citation>
    <scope>NUCLEOTIDE SEQUENCE</scope>
</reference>
<gene>
    <name evidence="2" type="ORF">Tci_926683</name>
</gene>
<name>A0A699XDU5_TANCI</name>
<protein>
    <submittedName>
        <fullName evidence="2">Uncharacterized protein</fullName>
    </submittedName>
</protein>
<sequence>KIESKDASENIPNELKESTEVKESSDVPLVKNLVSDDKLEKKTVVLNAAKMEFVKATQQEKLVRKPVKYAEMYMS</sequence>
<organism evidence="2">
    <name type="scientific">Tanacetum cinerariifolium</name>
    <name type="common">Dalmatian daisy</name>
    <name type="synonym">Chrysanthemum cinerariifolium</name>
    <dbReference type="NCBI Taxonomy" id="118510"/>
    <lineage>
        <taxon>Eukaryota</taxon>
        <taxon>Viridiplantae</taxon>
        <taxon>Streptophyta</taxon>
        <taxon>Embryophyta</taxon>
        <taxon>Tracheophyta</taxon>
        <taxon>Spermatophyta</taxon>
        <taxon>Magnoliopsida</taxon>
        <taxon>eudicotyledons</taxon>
        <taxon>Gunneridae</taxon>
        <taxon>Pentapetalae</taxon>
        <taxon>asterids</taxon>
        <taxon>campanulids</taxon>
        <taxon>Asterales</taxon>
        <taxon>Asteraceae</taxon>
        <taxon>Asteroideae</taxon>
        <taxon>Anthemideae</taxon>
        <taxon>Anthemidinae</taxon>
        <taxon>Tanacetum</taxon>
    </lineage>
</organism>
<comment type="caution">
    <text evidence="2">The sequence shown here is derived from an EMBL/GenBank/DDBJ whole genome shotgun (WGS) entry which is preliminary data.</text>
</comment>
<evidence type="ECO:0000313" key="2">
    <source>
        <dbReference type="EMBL" id="GFD54714.1"/>
    </source>
</evidence>